<dbReference type="Proteomes" id="UP000006691">
    <property type="component" value="Chromosome"/>
</dbReference>
<evidence type="ECO:0000313" key="3">
    <source>
        <dbReference type="Proteomes" id="UP000006691"/>
    </source>
</evidence>
<reference evidence="3" key="1">
    <citation type="submission" date="2011-04" db="EMBL/GenBank/DDBJ databases">
        <title>Genome sequence of Solibacillus silvestris StLB046.</title>
        <authorList>
            <person name="Morohoshi T."/>
            <person name="Someya N."/>
            <person name="Ikeda T."/>
        </authorList>
    </citation>
    <scope>NUCLEOTIDE SEQUENCE [LARGE SCALE GENOMIC DNA]</scope>
    <source>
        <strain evidence="3">StLB046</strain>
    </source>
</reference>
<evidence type="ECO:0000259" key="1">
    <source>
        <dbReference type="Pfam" id="PF15604"/>
    </source>
</evidence>
<dbReference type="EMBL" id="AP012157">
    <property type="protein sequence ID" value="BAK15743.1"/>
    <property type="molecule type" value="Genomic_DNA"/>
</dbReference>
<dbReference type="Pfam" id="PF15604">
    <property type="entry name" value="Ntox15"/>
    <property type="match status" value="1"/>
</dbReference>
<dbReference type="AlphaFoldDB" id="F2F0G8"/>
<gene>
    <name evidence="2" type="ordered locus">SSIL_1320</name>
</gene>
<dbReference type="eggNOG" id="COG5444">
    <property type="taxonomic scope" value="Bacteria"/>
</dbReference>
<dbReference type="PATRIC" id="fig|1002809.3.peg.1332"/>
<keyword evidence="3" id="KW-1185">Reference proteome</keyword>
<accession>F2F0G8</accession>
<reference evidence="2 3" key="2">
    <citation type="journal article" date="2012" name="J. Biosci. Bioeng.">
        <title>Complete genome sequence and characterization of the N-acylhomoserine lactone-degrading gene of the potato leaf-associated Solibacillus silvestris.</title>
        <authorList>
            <person name="Morohoshi T."/>
            <person name="Tominaga Y."/>
            <person name="Someya N."/>
            <person name="Ikeda T."/>
        </authorList>
    </citation>
    <scope>NUCLEOTIDE SEQUENCE [LARGE SCALE GENOMIC DNA]</scope>
    <source>
        <strain evidence="2 3">StLB046</strain>
    </source>
</reference>
<organism evidence="2 3">
    <name type="scientific">Solibacillus silvestris (strain StLB046)</name>
    <name type="common">Bacillus silvestris</name>
    <dbReference type="NCBI Taxonomy" id="1002809"/>
    <lineage>
        <taxon>Bacteria</taxon>
        <taxon>Bacillati</taxon>
        <taxon>Bacillota</taxon>
        <taxon>Bacilli</taxon>
        <taxon>Bacillales</taxon>
        <taxon>Caryophanaceae</taxon>
        <taxon>Solibacillus</taxon>
    </lineage>
</organism>
<name>F2F0G8_SOLSS</name>
<dbReference type="KEGG" id="siv:SSIL_1320"/>
<dbReference type="STRING" id="1002809.SSIL_1320"/>
<proteinExistence type="predicted"/>
<evidence type="ECO:0000313" key="2">
    <source>
        <dbReference type="EMBL" id="BAK15743.1"/>
    </source>
</evidence>
<feature type="domain" description="Novel toxin 15" evidence="1">
    <location>
        <begin position="51"/>
        <end position="198"/>
    </location>
</feature>
<protein>
    <recommendedName>
        <fullName evidence="1">Novel toxin 15 domain-containing protein</fullName>
    </recommendedName>
</protein>
<sequence>MKIPKAIDKIVDSNVGEVVKKSDVDEVVGKGNIKHLPRIKEVEVNFKRNDKHDSEEFARQLKDQEKGMNELTVDEYLKNREKYIEQGRAIEGNAAQQAAREKALNKKIEELFENGMSWEEVEKNANSWLKSQAALHNPDQIAGGKPLNIGGMGDKRINSSIGSQWKYRIDIVDEQIGELTKSLTSDQRKNTYLNVKLTH</sequence>
<dbReference type="HOGENOM" id="CLU_091363_1_0_9"/>
<dbReference type="InterPro" id="IPR028949">
    <property type="entry name" value="Ntox15"/>
</dbReference>